<dbReference type="InterPro" id="IPR050166">
    <property type="entry name" value="ABC_transporter_ATP-bind"/>
</dbReference>
<reference evidence="7" key="1">
    <citation type="submission" date="2019-07" db="EMBL/GenBank/DDBJ databases">
        <title>Genomic Encyclopedia of Type Strains, Phase IV (KMG-IV): sequencing the most valuable type-strain genomes for metagenomic binning, comparative biology and taxonomic classification.</title>
        <authorList>
            <person name="Goeker M."/>
        </authorList>
    </citation>
    <scope>NUCLEOTIDE SEQUENCE</scope>
    <source>
        <strain evidence="7">DSM 44596</strain>
    </source>
</reference>
<evidence type="ECO:0000256" key="6">
    <source>
        <dbReference type="ARBA" id="ARBA00023136"/>
    </source>
</evidence>
<dbReference type="EMBL" id="VNIQ01000003">
    <property type="protein sequence ID" value="TYQ05279.1"/>
    <property type="molecule type" value="Genomic_DNA"/>
</dbReference>
<dbReference type="InterPro" id="IPR003593">
    <property type="entry name" value="AAA+_ATPase"/>
</dbReference>
<evidence type="ECO:0000256" key="1">
    <source>
        <dbReference type="ARBA" id="ARBA00022448"/>
    </source>
</evidence>
<keyword evidence="4 7" id="KW-0067">ATP-binding</keyword>
<evidence type="ECO:0000256" key="2">
    <source>
        <dbReference type="ARBA" id="ARBA00022475"/>
    </source>
</evidence>
<dbReference type="PROSITE" id="PS00211">
    <property type="entry name" value="ABC_TRANSPORTER_1"/>
    <property type="match status" value="1"/>
</dbReference>
<dbReference type="GO" id="GO:0005524">
    <property type="term" value="F:ATP binding"/>
    <property type="evidence" value="ECO:0007669"/>
    <property type="project" value="UniProtKB-KW"/>
</dbReference>
<dbReference type="InterPro" id="IPR027417">
    <property type="entry name" value="P-loop_NTPase"/>
</dbReference>
<protein>
    <submittedName>
        <fullName evidence="7">Sulfonate transport system ATP-binding protein</fullName>
    </submittedName>
</protein>
<keyword evidence="2" id="KW-1003">Cell membrane</keyword>
<dbReference type="PANTHER" id="PTHR42788:SF17">
    <property type="entry name" value="ALIPHATIC SULFONATES IMPORT ATP-BINDING PROTEIN SSUB"/>
    <property type="match status" value="1"/>
</dbReference>
<name>A0A652YS41_NOCGL</name>
<dbReference type="GO" id="GO:0016887">
    <property type="term" value="F:ATP hydrolysis activity"/>
    <property type="evidence" value="ECO:0007669"/>
    <property type="project" value="InterPro"/>
</dbReference>
<sequence>MSIRDTGVRASGIVKTFGDRTILDGFSLDVQPGEFVALLGASGSGKTTFLRILAGLEGYDAGEVHAPDARTVVFQEPRLIASKRVQDNVILGQRATRKNREAATAALAEVSLAGRERAWPTTLSGGEAQRVALARALVRNPQLLLLDEPFAALDALTRLRMQALVAELCRKHRPAVLLVTHDIDEAILLADRIAVLRDGRLSILENVSFAQPRNPAQPGYTALRTRLLEELGVHESVGAAHT</sequence>
<evidence type="ECO:0000313" key="7">
    <source>
        <dbReference type="EMBL" id="TYQ05279.1"/>
    </source>
</evidence>
<keyword evidence="1" id="KW-0813">Transport</keyword>
<evidence type="ECO:0000256" key="3">
    <source>
        <dbReference type="ARBA" id="ARBA00022741"/>
    </source>
</evidence>
<dbReference type="AlphaFoldDB" id="A0A652YS41"/>
<dbReference type="InterPro" id="IPR017871">
    <property type="entry name" value="ABC_transporter-like_CS"/>
</dbReference>
<dbReference type="InterPro" id="IPR003439">
    <property type="entry name" value="ABC_transporter-like_ATP-bd"/>
</dbReference>
<organism evidence="7">
    <name type="scientific">Nocardia globerula</name>
    <dbReference type="NCBI Taxonomy" id="1818"/>
    <lineage>
        <taxon>Bacteria</taxon>
        <taxon>Bacillati</taxon>
        <taxon>Actinomycetota</taxon>
        <taxon>Actinomycetes</taxon>
        <taxon>Mycobacteriales</taxon>
        <taxon>Nocardiaceae</taxon>
        <taxon>Nocardia</taxon>
    </lineage>
</organism>
<gene>
    <name evidence="7" type="ORF">FNL38_103631</name>
</gene>
<keyword evidence="6" id="KW-0472">Membrane</keyword>
<dbReference type="PANTHER" id="PTHR42788">
    <property type="entry name" value="TAURINE IMPORT ATP-BINDING PROTEIN-RELATED"/>
    <property type="match status" value="1"/>
</dbReference>
<keyword evidence="5" id="KW-1278">Translocase</keyword>
<dbReference type="SUPFAM" id="SSF52540">
    <property type="entry name" value="P-loop containing nucleoside triphosphate hydrolases"/>
    <property type="match status" value="1"/>
</dbReference>
<accession>A0A652YS41</accession>
<dbReference type="Gene3D" id="3.40.50.300">
    <property type="entry name" value="P-loop containing nucleotide triphosphate hydrolases"/>
    <property type="match status" value="1"/>
</dbReference>
<evidence type="ECO:0000256" key="4">
    <source>
        <dbReference type="ARBA" id="ARBA00022840"/>
    </source>
</evidence>
<keyword evidence="3" id="KW-0547">Nucleotide-binding</keyword>
<comment type="caution">
    <text evidence="7">The sequence shown here is derived from an EMBL/GenBank/DDBJ whole genome shotgun (WGS) entry which is preliminary data.</text>
</comment>
<dbReference type="Pfam" id="PF00005">
    <property type="entry name" value="ABC_tran"/>
    <property type="match status" value="1"/>
</dbReference>
<proteinExistence type="predicted"/>
<dbReference type="PROSITE" id="PS50893">
    <property type="entry name" value="ABC_TRANSPORTER_2"/>
    <property type="match status" value="1"/>
</dbReference>
<dbReference type="SMART" id="SM00382">
    <property type="entry name" value="AAA"/>
    <property type="match status" value="1"/>
</dbReference>
<evidence type="ECO:0000256" key="5">
    <source>
        <dbReference type="ARBA" id="ARBA00022967"/>
    </source>
</evidence>